<reference evidence="1 2" key="1">
    <citation type="journal article" date="2013" name="Nature">
        <title>The genomes of four tapeworm species reveal adaptations to parasitism.</title>
        <authorList>
            <person name="Tsai I.J."/>
            <person name="Zarowiecki M."/>
            <person name="Holroyd N."/>
            <person name="Garciarrubio A."/>
            <person name="Sanchez-Flores A."/>
            <person name="Brooks K.L."/>
            <person name="Tracey A."/>
            <person name="Bobes R.J."/>
            <person name="Fragoso G."/>
            <person name="Sciutto E."/>
            <person name="Aslett M."/>
            <person name="Beasley H."/>
            <person name="Bennett H.M."/>
            <person name="Cai J."/>
            <person name="Camicia F."/>
            <person name="Clark R."/>
            <person name="Cucher M."/>
            <person name="De Silva N."/>
            <person name="Day T.A."/>
            <person name="Deplazes P."/>
            <person name="Estrada K."/>
            <person name="Fernandez C."/>
            <person name="Holland P.W."/>
            <person name="Hou J."/>
            <person name="Hu S."/>
            <person name="Huckvale T."/>
            <person name="Hung S.S."/>
            <person name="Kamenetzky L."/>
            <person name="Keane J.A."/>
            <person name="Kiss F."/>
            <person name="Koziol U."/>
            <person name="Lambert O."/>
            <person name="Liu K."/>
            <person name="Luo X."/>
            <person name="Luo Y."/>
            <person name="Macchiaroli N."/>
            <person name="Nichol S."/>
            <person name="Paps J."/>
            <person name="Parkinson J."/>
            <person name="Pouchkina-Stantcheva N."/>
            <person name="Riddiford N."/>
            <person name="Rosenzvit M."/>
            <person name="Salinas G."/>
            <person name="Wasmuth J.D."/>
            <person name="Zamanian M."/>
            <person name="Zheng Y."/>
            <person name="Cai X."/>
            <person name="Soberon X."/>
            <person name="Olson P.D."/>
            <person name="Laclette J.P."/>
            <person name="Brehm K."/>
            <person name="Berriman M."/>
            <person name="Garciarrubio A."/>
            <person name="Bobes R.J."/>
            <person name="Fragoso G."/>
            <person name="Sanchez-Flores A."/>
            <person name="Estrada K."/>
            <person name="Cevallos M.A."/>
            <person name="Morett E."/>
            <person name="Gonzalez V."/>
            <person name="Portillo T."/>
            <person name="Ochoa-Leyva A."/>
            <person name="Jose M.V."/>
            <person name="Sciutto E."/>
            <person name="Landa A."/>
            <person name="Jimenez L."/>
            <person name="Valdes V."/>
            <person name="Carrero J.C."/>
            <person name="Larralde C."/>
            <person name="Morales-Montor J."/>
            <person name="Limon-Lason J."/>
            <person name="Soberon X."/>
            <person name="Laclette J.P."/>
        </authorList>
    </citation>
    <scope>NUCLEOTIDE SEQUENCE [LARGE SCALE GENOMIC DNA]</scope>
</reference>
<evidence type="ECO:0000313" key="2">
    <source>
        <dbReference type="Proteomes" id="UP000492820"/>
    </source>
</evidence>
<dbReference type="AlphaFoldDB" id="A0A068WUG2"/>
<accession>A0A068WUG2</accession>
<sequence>MSHEYSGEEQGTLAQAVKHSVAYNKSTAFISSSSSSLAFISFDGVKNKASSVATAPGVFLYNQRKLRKPRASIPHQTQFALVLAVRHPPPLPRSASGAELVGVVVDLLSSYV</sequence>
<dbReference type="WBParaSite" id="EgrG_002026000">
    <property type="protein sequence ID" value="EgrG_002026000"/>
    <property type="gene ID" value="EgrG_002026000"/>
</dbReference>
<gene>
    <name evidence="1" type="ORF">EgrG_002026000</name>
</gene>
<protein>
    <submittedName>
        <fullName evidence="3">Ovule protein</fullName>
    </submittedName>
</protein>
<dbReference type="Proteomes" id="UP000492820">
    <property type="component" value="Unassembled WGS sequence"/>
</dbReference>
<proteinExistence type="predicted"/>
<name>A0A068WUG2_ECHGR</name>
<evidence type="ECO:0000313" key="1">
    <source>
        <dbReference type="EMBL" id="CDS22148.1"/>
    </source>
</evidence>
<dbReference type="EMBL" id="LK028585">
    <property type="protein sequence ID" value="CDS22148.1"/>
    <property type="molecule type" value="Genomic_DNA"/>
</dbReference>
<reference evidence="1" key="2">
    <citation type="submission" date="2014-06" db="EMBL/GenBank/DDBJ databases">
        <authorList>
            <person name="Aslett M."/>
        </authorList>
    </citation>
    <scope>NUCLEOTIDE SEQUENCE</scope>
</reference>
<organism evidence="1">
    <name type="scientific">Echinococcus granulosus</name>
    <name type="common">Hydatid tapeworm</name>
    <dbReference type="NCBI Taxonomy" id="6210"/>
    <lineage>
        <taxon>Eukaryota</taxon>
        <taxon>Metazoa</taxon>
        <taxon>Spiralia</taxon>
        <taxon>Lophotrochozoa</taxon>
        <taxon>Platyhelminthes</taxon>
        <taxon>Cestoda</taxon>
        <taxon>Eucestoda</taxon>
        <taxon>Cyclophyllidea</taxon>
        <taxon>Taeniidae</taxon>
        <taxon>Echinococcus</taxon>
        <taxon>Echinococcus granulosus group</taxon>
    </lineage>
</organism>
<reference evidence="3" key="3">
    <citation type="submission" date="2020-10" db="UniProtKB">
        <authorList>
            <consortium name="WormBaseParasite"/>
        </authorList>
    </citation>
    <scope>IDENTIFICATION</scope>
</reference>
<evidence type="ECO:0000313" key="3">
    <source>
        <dbReference type="WBParaSite" id="EgrG_002026000"/>
    </source>
</evidence>